<reference evidence="2 3" key="1">
    <citation type="submission" date="2017-11" db="EMBL/GenBank/DDBJ databases">
        <title>De novo assembly and phasing of dikaryotic genomes from two isolates of Puccinia coronata f. sp. avenae, the causal agent of oat crown rust.</title>
        <authorList>
            <person name="Miller M.E."/>
            <person name="Zhang Y."/>
            <person name="Omidvar V."/>
            <person name="Sperschneider J."/>
            <person name="Schwessinger B."/>
            <person name="Raley C."/>
            <person name="Palmer J.M."/>
            <person name="Garnica D."/>
            <person name="Upadhyaya N."/>
            <person name="Rathjen J."/>
            <person name="Taylor J.M."/>
            <person name="Park R.F."/>
            <person name="Dodds P.N."/>
            <person name="Hirsch C.D."/>
            <person name="Kianian S.F."/>
            <person name="Figueroa M."/>
        </authorList>
    </citation>
    <scope>NUCLEOTIDE SEQUENCE [LARGE SCALE GENOMIC DNA]</scope>
    <source>
        <strain evidence="2">12NC29</strain>
    </source>
</reference>
<dbReference type="AlphaFoldDB" id="A0A2N5S2U9"/>
<evidence type="ECO:0000313" key="3">
    <source>
        <dbReference type="Proteomes" id="UP000235388"/>
    </source>
</evidence>
<sequence length="132" mass="14658">MITGDTRKVLWVPIGVFAVRFIHRNGGGKVMQTYACGKSIPPQPVPMQQQMQHSSLQLTHPPRQPSQPSRDPTKNHPIQLLSLGTKIINIMIMPQPFCITILFLVALQSSLAVPLVPRQSSSEDCKAHFIDP</sequence>
<proteinExistence type="predicted"/>
<evidence type="ECO:0000256" key="1">
    <source>
        <dbReference type="SAM" id="MobiDB-lite"/>
    </source>
</evidence>
<comment type="caution">
    <text evidence="2">The sequence shown here is derived from an EMBL/GenBank/DDBJ whole genome shotgun (WGS) entry which is preliminary data.</text>
</comment>
<accession>A0A2N5S2U9</accession>
<gene>
    <name evidence="2" type="ORF">PCANC_24267</name>
</gene>
<dbReference type="EMBL" id="PGCJ01001219">
    <property type="protein sequence ID" value="PLW07543.1"/>
    <property type="molecule type" value="Genomic_DNA"/>
</dbReference>
<feature type="region of interest" description="Disordered" evidence="1">
    <location>
        <begin position="41"/>
        <end position="76"/>
    </location>
</feature>
<keyword evidence="3" id="KW-1185">Reference proteome</keyword>
<organism evidence="2 3">
    <name type="scientific">Puccinia coronata f. sp. avenae</name>
    <dbReference type="NCBI Taxonomy" id="200324"/>
    <lineage>
        <taxon>Eukaryota</taxon>
        <taxon>Fungi</taxon>
        <taxon>Dikarya</taxon>
        <taxon>Basidiomycota</taxon>
        <taxon>Pucciniomycotina</taxon>
        <taxon>Pucciniomycetes</taxon>
        <taxon>Pucciniales</taxon>
        <taxon>Pucciniaceae</taxon>
        <taxon>Puccinia</taxon>
    </lineage>
</organism>
<evidence type="ECO:0000313" key="2">
    <source>
        <dbReference type="EMBL" id="PLW07543.1"/>
    </source>
</evidence>
<dbReference type="Proteomes" id="UP000235388">
    <property type="component" value="Unassembled WGS sequence"/>
</dbReference>
<protein>
    <submittedName>
        <fullName evidence="2">Uncharacterized protein</fullName>
    </submittedName>
</protein>
<feature type="compositionally biased region" description="Low complexity" evidence="1">
    <location>
        <begin position="46"/>
        <end position="70"/>
    </location>
</feature>
<name>A0A2N5S2U9_9BASI</name>